<dbReference type="OrthoDB" id="2435184at2759"/>
<dbReference type="EMBL" id="JAEPRB010000011">
    <property type="protein sequence ID" value="KAG2226975.1"/>
    <property type="molecule type" value="Genomic_DNA"/>
</dbReference>
<keyword evidence="2" id="KW-1185">Reference proteome</keyword>
<evidence type="ECO:0000313" key="1">
    <source>
        <dbReference type="EMBL" id="KAG2226975.1"/>
    </source>
</evidence>
<evidence type="ECO:0000313" key="2">
    <source>
        <dbReference type="Proteomes" id="UP000646827"/>
    </source>
</evidence>
<dbReference type="AlphaFoldDB" id="A0A8H7SCF7"/>
<accession>A0A8H7SCF7</accession>
<reference evidence="1 2" key="1">
    <citation type="submission" date="2020-12" db="EMBL/GenBank/DDBJ databases">
        <title>Metabolic potential, ecology and presence of endohyphal bacteria is reflected in genomic diversity of Mucoromycotina.</title>
        <authorList>
            <person name="Muszewska A."/>
            <person name="Okrasinska A."/>
            <person name="Steczkiewicz K."/>
            <person name="Drgas O."/>
            <person name="Orlowska M."/>
            <person name="Perlinska-Lenart U."/>
            <person name="Aleksandrzak-Piekarczyk T."/>
            <person name="Szatraj K."/>
            <person name="Zielenkiewicz U."/>
            <person name="Pilsyk S."/>
            <person name="Malc E."/>
            <person name="Mieczkowski P."/>
            <person name="Kruszewska J.S."/>
            <person name="Biernat P."/>
            <person name="Pawlowska J."/>
        </authorList>
    </citation>
    <scope>NUCLEOTIDE SEQUENCE [LARGE SCALE GENOMIC DNA]</scope>
    <source>
        <strain evidence="1 2">CBS 142.35</strain>
    </source>
</reference>
<dbReference type="Proteomes" id="UP000646827">
    <property type="component" value="Unassembled WGS sequence"/>
</dbReference>
<name>A0A8H7SCF7_9FUNG</name>
<sequence length="90" mass="10285">MAEQVLKHHKSAKLNKENIIKLIPKTTGKQEEVLKRILGLDNDEDDSLSTMFNYSLNKELEELATLLIPSIIYANASIEVQVKQVFELFI</sequence>
<protein>
    <submittedName>
        <fullName evidence="1">Uncharacterized protein</fullName>
    </submittedName>
</protein>
<proteinExistence type="predicted"/>
<gene>
    <name evidence="1" type="ORF">INT45_006382</name>
</gene>
<comment type="caution">
    <text evidence="1">The sequence shown here is derived from an EMBL/GenBank/DDBJ whole genome shotgun (WGS) entry which is preliminary data.</text>
</comment>
<organism evidence="1 2">
    <name type="scientific">Circinella minor</name>
    <dbReference type="NCBI Taxonomy" id="1195481"/>
    <lineage>
        <taxon>Eukaryota</taxon>
        <taxon>Fungi</taxon>
        <taxon>Fungi incertae sedis</taxon>
        <taxon>Mucoromycota</taxon>
        <taxon>Mucoromycotina</taxon>
        <taxon>Mucoromycetes</taxon>
        <taxon>Mucorales</taxon>
        <taxon>Lichtheimiaceae</taxon>
        <taxon>Circinella</taxon>
    </lineage>
</organism>